<name>A0AAD8RY20_LOLMU</name>
<evidence type="ECO:0000313" key="3">
    <source>
        <dbReference type="EMBL" id="KAK1632036.1"/>
    </source>
</evidence>
<dbReference type="Proteomes" id="UP001231189">
    <property type="component" value="Unassembled WGS sequence"/>
</dbReference>
<keyword evidence="1" id="KW-0732">Signal</keyword>
<feature type="signal peptide" evidence="1">
    <location>
        <begin position="1"/>
        <end position="25"/>
    </location>
</feature>
<comment type="caution">
    <text evidence="3">The sequence shown here is derived from an EMBL/GenBank/DDBJ whole genome shotgun (WGS) entry which is preliminary data.</text>
</comment>
<feature type="domain" description="Cathepsin propeptide inhibitor" evidence="2">
    <location>
        <begin position="114"/>
        <end position="170"/>
    </location>
</feature>
<feature type="chain" id="PRO_5042163659" description="Cathepsin propeptide inhibitor domain-containing protein" evidence="1">
    <location>
        <begin position="26"/>
        <end position="217"/>
    </location>
</feature>
<gene>
    <name evidence="3" type="ORF">QYE76_006351</name>
</gene>
<organism evidence="3 4">
    <name type="scientific">Lolium multiflorum</name>
    <name type="common">Italian ryegrass</name>
    <name type="synonym">Lolium perenne subsp. multiflorum</name>
    <dbReference type="NCBI Taxonomy" id="4521"/>
    <lineage>
        <taxon>Eukaryota</taxon>
        <taxon>Viridiplantae</taxon>
        <taxon>Streptophyta</taxon>
        <taxon>Embryophyta</taxon>
        <taxon>Tracheophyta</taxon>
        <taxon>Spermatophyta</taxon>
        <taxon>Magnoliopsida</taxon>
        <taxon>Liliopsida</taxon>
        <taxon>Poales</taxon>
        <taxon>Poaceae</taxon>
        <taxon>BOP clade</taxon>
        <taxon>Pooideae</taxon>
        <taxon>Poodae</taxon>
        <taxon>Poeae</taxon>
        <taxon>Poeae Chloroplast Group 2 (Poeae type)</taxon>
        <taxon>Loliodinae</taxon>
        <taxon>Loliinae</taxon>
        <taxon>Lolium</taxon>
    </lineage>
</organism>
<evidence type="ECO:0000256" key="1">
    <source>
        <dbReference type="SAM" id="SignalP"/>
    </source>
</evidence>
<dbReference type="SMART" id="SM00848">
    <property type="entry name" value="Inhibitor_I29"/>
    <property type="match status" value="2"/>
</dbReference>
<keyword evidence="4" id="KW-1185">Reference proteome</keyword>
<evidence type="ECO:0000313" key="4">
    <source>
        <dbReference type="Proteomes" id="UP001231189"/>
    </source>
</evidence>
<dbReference type="Gene3D" id="1.10.287.2250">
    <property type="match status" value="2"/>
</dbReference>
<accession>A0AAD8RY20</accession>
<dbReference type="InterPro" id="IPR038765">
    <property type="entry name" value="Papain-like_cys_pep_sf"/>
</dbReference>
<feature type="domain" description="Cathepsin propeptide inhibitor" evidence="2">
    <location>
        <begin position="38"/>
        <end position="93"/>
    </location>
</feature>
<dbReference type="InterPro" id="IPR013201">
    <property type="entry name" value="Prot_inhib_I29"/>
</dbReference>
<dbReference type="SUPFAM" id="SSF54001">
    <property type="entry name" value="Cysteine proteinases"/>
    <property type="match status" value="2"/>
</dbReference>
<sequence>MGGSMAALMAAAAAVSLLMLLVSLAATDRYDQETRRIFVEWKGKYGQTYKDVGEEECRYAVFKDTRRIVDRHNAAGITSSGLNGLSARSREEILRGKGVRMGEVSYEEETRLMFVGWKAKYGKTYKDAGEEECRYKLFKGNRRLVVQLNDAAGETAYGLNQLGDLTDEEVRACCYGRGGFRNNLEIDGKLSARCQAAAADLRDTVEGRLRSQGYVHA</sequence>
<dbReference type="AlphaFoldDB" id="A0AAD8RY20"/>
<dbReference type="EMBL" id="JAUUTY010000005">
    <property type="protein sequence ID" value="KAK1632036.1"/>
    <property type="molecule type" value="Genomic_DNA"/>
</dbReference>
<proteinExistence type="predicted"/>
<evidence type="ECO:0000259" key="2">
    <source>
        <dbReference type="SMART" id="SM00848"/>
    </source>
</evidence>
<reference evidence="3" key="1">
    <citation type="submission" date="2023-07" db="EMBL/GenBank/DDBJ databases">
        <title>A chromosome-level genome assembly of Lolium multiflorum.</title>
        <authorList>
            <person name="Chen Y."/>
            <person name="Copetti D."/>
            <person name="Kolliker R."/>
            <person name="Studer B."/>
        </authorList>
    </citation>
    <scope>NUCLEOTIDE SEQUENCE</scope>
    <source>
        <strain evidence="3">02402/16</strain>
        <tissue evidence="3">Leaf</tissue>
    </source>
</reference>
<dbReference type="Pfam" id="PF08246">
    <property type="entry name" value="Inhibitor_I29"/>
    <property type="match status" value="2"/>
</dbReference>
<protein>
    <recommendedName>
        <fullName evidence="2">Cathepsin propeptide inhibitor domain-containing protein</fullName>
    </recommendedName>
</protein>